<dbReference type="RefSeq" id="WP_220658005.1">
    <property type="nucleotide sequence ID" value="NZ_CBCSFC010000007.1"/>
</dbReference>
<keyword evidence="9" id="KW-1185">Reference proteome</keyword>
<dbReference type="Pfam" id="PF00590">
    <property type="entry name" value="TP_methylase"/>
    <property type="match status" value="1"/>
</dbReference>
<gene>
    <name evidence="8" type="primary">cobF</name>
    <name evidence="8" type="ORF">Q7X28_08810</name>
</gene>
<feature type="region of interest" description="Disordered" evidence="6">
    <location>
        <begin position="62"/>
        <end position="81"/>
    </location>
</feature>
<sequence>MSRTALVIGIGAGDPGHVTLGAVDAMGEADAFFVLDKPSASSLTDARQAILARHAPDTPVILVPDPPRDRSAERGESRPDGAYAANVDAWHDARAQALAAAIAEHVPEGGRAGFLVWGDPSLYDSTLRVIERVGAVLPIAPKVIPGITSVQALTAAHAILLNRVGEPIHITTGRRLAGDGFSDGAGGNTVVMLDADCTFRRTARPTDHIYWGAYLGTPEEILIDGPVGEVGERIARTRAQARERHGWIMDIYLLRRPTA</sequence>
<dbReference type="NCBIfam" id="TIGR02434">
    <property type="entry name" value="CobF"/>
    <property type="match status" value="1"/>
</dbReference>
<accession>A0AA90N9A8</accession>
<dbReference type="EC" id="2.1.1.152" evidence="8"/>
<evidence type="ECO:0000256" key="4">
    <source>
        <dbReference type="ARBA" id="ARBA00022679"/>
    </source>
</evidence>
<comment type="caution">
    <text evidence="8">The sequence shown here is derived from an EMBL/GenBank/DDBJ whole genome shotgun (WGS) entry which is preliminary data.</text>
</comment>
<evidence type="ECO:0000313" key="8">
    <source>
        <dbReference type="EMBL" id="MDP0398026.1"/>
    </source>
</evidence>
<dbReference type="InterPro" id="IPR012797">
    <property type="entry name" value="CobF"/>
</dbReference>
<dbReference type="Gene3D" id="3.40.1010.10">
    <property type="entry name" value="Cobalt-precorrin-4 Transmethylase, Domain 1"/>
    <property type="match status" value="1"/>
</dbReference>
<dbReference type="AlphaFoldDB" id="A0AA90N9A8"/>
<keyword evidence="3 8" id="KW-0489">Methyltransferase</keyword>
<dbReference type="Proteomes" id="UP001178281">
    <property type="component" value="Unassembled WGS sequence"/>
</dbReference>
<dbReference type="PIRSF" id="PIRSF036525">
    <property type="entry name" value="CobF"/>
    <property type="match status" value="1"/>
</dbReference>
<evidence type="ECO:0000256" key="2">
    <source>
        <dbReference type="ARBA" id="ARBA00022573"/>
    </source>
</evidence>
<dbReference type="InterPro" id="IPR014776">
    <property type="entry name" value="4pyrrole_Mease_sub2"/>
</dbReference>
<proteinExistence type="predicted"/>
<dbReference type="Gene3D" id="3.30.950.10">
    <property type="entry name" value="Methyltransferase, Cobalt-precorrin-4 Transmethylase, Domain 2"/>
    <property type="match status" value="1"/>
</dbReference>
<dbReference type="InterPro" id="IPR014777">
    <property type="entry name" value="4pyrrole_Mease_sub1"/>
</dbReference>
<dbReference type="GO" id="GO:0032259">
    <property type="term" value="P:methylation"/>
    <property type="evidence" value="ECO:0007669"/>
    <property type="project" value="UniProtKB-KW"/>
</dbReference>
<dbReference type="InterPro" id="IPR000878">
    <property type="entry name" value="4pyrrol_Mease"/>
</dbReference>
<dbReference type="InterPro" id="IPR035996">
    <property type="entry name" value="4pyrrol_Methylase_sf"/>
</dbReference>
<comment type="pathway">
    <text evidence="1">Cofactor biosynthesis; adenosylcobalamin biosynthesis.</text>
</comment>
<dbReference type="CDD" id="cd11643">
    <property type="entry name" value="Precorrin-6A-synthase"/>
    <property type="match status" value="1"/>
</dbReference>
<evidence type="ECO:0000256" key="1">
    <source>
        <dbReference type="ARBA" id="ARBA00004953"/>
    </source>
</evidence>
<evidence type="ECO:0000259" key="7">
    <source>
        <dbReference type="Pfam" id="PF00590"/>
    </source>
</evidence>
<dbReference type="EMBL" id="JAUTIX010000003">
    <property type="protein sequence ID" value="MDP0398026.1"/>
    <property type="molecule type" value="Genomic_DNA"/>
</dbReference>
<evidence type="ECO:0000256" key="3">
    <source>
        <dbReference type="ARBA" id="ARBA00022603"/>
    </source>
</evidence>
<evidence type="ECO:0000313" key="9">
    <source>
        <dbReference type="Proteomes" id="UP001178281"/>
    </source>
</evidence>
<evidence type="ECO:0000256" key="6">
    <source>
        <dbReference type="SAM" id="MobiDB-lite"/>
    </source>
</evidence>
<reference evidence="8" key="1">
    <citation type="submission" date="2023-08" db="EMBL/GenBank/DDBJ databases">
        <title>The draft genome of Tsukamurella strandjordii strain 050030.</title>
        <authorList>
            <person name="Zhao F."/>
            <person name="Feng Y."/>
            <person name="Zong Z."/>
        </authorList>
    </citation>
    <scope>NUCLEOTIDE SEQUENCE</scope>
    <source>
        <strain evidence="8">050030</strain>
    </source>
</reference>
<keyword evidence="5" id="KW-0949">S-adenosyl-L-methionine</keyword>
<dbReference type="PANTHER" id="PTHR43467:SF1">
    <property type="entry name" value="PRECORRIN-6A SYNTHASE [DEACETYLATING]"/>
    <property type="match status" value="1"/>
</dbReference>
<organism evidence="8 9">
    <name type="scientific">Tsukamurella strandjordii</name>
    <dbReference type="NCBI Taxonomy" id="147577"/>
    <lineage>
        <taxon>Bacteria</taxon>
        <taxon>Bacillati</taxon>
        <taxon>Actinomycetota</taxon>
        <taxon>Actinomycetes</taxon>
        <taxon>Mycobacteriales</taxon>
        <taxon>Tsukamurellaceae</taxon>
        <taxon>Tsukamurella</taxon>
    </lineage>
</organism>
<dbReference type="PANTHER" id="PTHR43467">
    <property type="entry name" value="COBALT-PRECORRIN-2 C(20)-METHYLTRANSFERASE"/>
    <property type="match status" value="1"/>
</dbReference>
<feature type="domain" description="Tetrapyrrole methylase" evidence="7">
    <location>
        <begin position="7"/>
        <end position="230"/>
    </location>
</feature>
<dbReference type="SUPFAM" id="SSF53790">
    <property type="entry name" value="Tetrapyrrole methylase"/>
    <property type="match status" value="1"/>
</dbReference>
<name>A0AA90N9A8_9ACTN</name>
<dbReference type="GO" id="GO:0009236">
    <property type="term" value="P:cobalamin biosynthetic process"/>
    <property type="evidence" value="ECO:0007669"/>
    <property type="project" value="UniProtKB-KW"/>
</dbReference>
<keyword evidence="2" id="KW-0169">Cobalamin biosynthesis</keyword>
<protein>
    <submittedName>
        <fullName evidence="8">Precorrin-6A synthase (Deacetylating)</fullName>
        <ecNumber evidence="8">2.1.1.152</ecNumber>
    </submittedName>
</protein>
<feature type="compositionally biased region" description="Basic and acidic residues" evidence="6">
    <location>
        <begin position="66"/>
        <end position="79"/>
    </location>
</feature>
<keyword evidence="4 8" id="KW-0808">Transferase</keyword>
<evidence type="ECO:0000256" key="5">
    <source>
        <dbReference type="ARBA" id="ARBA00022691"/>
    </source>
</evidence>
<dbReference type="GO" id="GO:0043819">
    <property type="term" value="F:precorrin-6A synthase (deacetylating) activity"/>
    <property type="evidence" value="ECO:0007669"/>
    <property type="project" value="UniProtKB-EC"/>
</dbReference>